<dbReference type="AlphaFoldDB" id="A0AB39USM5"/>
<dbReference type="PANTHER" id="PTHR32089">
    <property type="entry name" value="METHYL-ACCEPTING CHEMOTAXIS PROTEIN MCPB"/>
    <property type="match status" value="1"/>
</dbReference>
<comment type="subcellular location">
    <subcellularLocation>
        <location evidence="1">Membrane</location>
    </subcellularLocation>
</comment>
<evidence type="ECO:0000256" key="3">
    <source>
        <dbReference type="ARBA" id="ARBA00029447"/>
    </source>
</evidence>
<reference evidence="6" key="1">
    <citation type="submission" date="2024-05" db="EMBL/GenBank/DDBJ databases">
        <title>Genome sequencing of novel strain.</title>
        <authorList>
            <person name="Ganbat D."/>
            <person name="Ganbat S."/>
            <person name="Lee S.-J."/>
        </authorList>
    </citation>
    <scope>NUCLEOTIDE SEQUENCE</scope>
    <source>
        <strain evidence="6">SMD15-11</strain>
    </source>
</reference>
<keyword evidence="2 4" id="KW-0807">Transducer</keyword>
<organism evidence="6">
    <name type="scientific">Thermohahella caldifontis</name>
    <dbReference type="NCBI Taxonomy" id="3142973"/>
    <lineage>
        <taxon>Bacteria</taxon>
        <taxon>Pseudomonadati</taxon>
        <taxon>Pseudomonadota</taxon>
        <taxon>Gammaproteobacteria</taxon>
        <taxon>Oceanospirillales</taxon>
        <taxon>Hahellaceae</taxon>
        <taxon>Thermohahella</taxon>
    </lineage>
</organism>
<dbReference type="GO" id="GO:0004888">
    <property type="term" value="F:transmembrane signaling receptor activity"/>
    <property type="evidence" value="ECO:0007669"/>
    <property type="project" value="InterPro"/>
</dbReference>
<name>A0AB39USM5_9GAMM</name>
<evidence type="ECO:0000259" key="5">
    <source>
        <dbReference type="PROSITE" id="PS50111"/>
    </source>
</evidence>
<dbReference type="GO" id="GO:0006935">
    <property type="term" value="P:chemotaxis"/>
    <property type="evidence" value="ECO:0007669"/>
    <property type="project" value="InterPro"/>
</dbReference>
<protein>
    <submittedName>
        <fullName evidence="6">Methyl-accepting chemotaxis protein</fullName>
    </submittedName>
</protein>
<dbReference type="InterPro" id="IPR004089">
    <property type="entry name" value="MCPsignal_dom"/>
</dbReference>
<dbReference type="PROSITE" id="PS50111">
    <property type="entry name" value="CHEMOTAXIS_TRANSDUC_2"/>
    <property type="match status" value="1"/>
</dbReference>
<evidence type="ECO:0000256" key="1">
    <source>
        <dbReference type="ARBA" id="ARBA00004370"/>
    </source>
</evidence>
<dbReference type="GO" id="GO:0007165">
    <property type="term" value="P:signal transduction"/>
    <property type="evidence" value="ECO:0007669"/>
    <property type="project" value="UniProtKB-KW"/>
</dbReference>
<evidence type="ECO:0000313" key="6">
    <source>
        <dbReference type="EMBL" id="XDT71155.1"/>
    </source>
</evidence>
<dbReference type="Gene3D" id="1.20.120.30">
    <property type="entry name" value="Aspartate receptor, ligand-binding domain"/>
    <property type="match status" value="1"/>
</dbReference>
<dbReference type="SUPFAM" id="SSF58104">
    <property type="entry name" value="Methyl-accepting chemotaxis protein (MCP) signaling domain"/>
    <property type="match status" value="1"/>
</dbReference>
<sequence>MFLTERHVKAILQDILSGQRKPDDVPAWAREIAEALHRTHQTRVDVGNNSVDAIRGVVKSGKEGLEFGRALDNTSERTHMIATATEEMASTASEISELGEQARVRAEEVSELATEGLNALNQLIERLHRIERVVEGVGQEVADFVNQTKSIIRLTATVNEIADQTNLLALNAAIEAARAGDHGRGFAVVAGEVRDLAARSAEAASEIDAIVTQVVSGAEQIFGNVKGAIATLGESVEFRDRVADVIARARSASEESLNATVQIATAATEQASVSADMAENIQGVNDEMDLLQRTFRSIMDHMDTIRQSALQVMGVLGEDADGLMTLVLAKSDHIVWVDKLYRFAIHGETSLTEAELKDHHQCRLGKFLDGPGGALLKAQPDFDYLYNTLHPKVHSTGIALFKAASRTPPGVYDDEILAQAEQLMSLSNEVVTLLDRMLKALR</sequence>
<evidence type="ECO:0000256" key="2">
    <source>
        <dbReference type="ARBA" id="ARBA00023224"/>
    </source>
</evidence>
<dbReference type="Pfam" id="PF13682">
    <property type="entry name" value="CZB"/>
    <property type="match status" value="1"/>
</dbReference>
<dbReference type="GO" id="GO:0016020">
    <property type="term" value="C:membrane"/>
    <property type="evidence" value="ECO:0007669"/>
    <property type="project" value="UniProtKB-SubCell"/>
</dbReference>
<dbReference type="PRINTS" id="PR00260">
    <property type="entry name" value="CHEMTRNSDUCR"/>
</dbReference>
<dbReference type="KEGG" id="tcd:AAIA72_10090"/>
<dbReference type="PANTHER" id="PTHR32089:SF112">
    <property type="entry name" value="LYSOZYME-LIKE PROTEIN-RELATED"/>
    <property type="match status" value="1"/>
</dbReference>
<dbReference type="SMART" id="SM00283">
    <property type="entry name" value="MA"/>
    <property type="match status" value="1"/>
</dbReference>
<feature type="domain" description="Methyl-accepting transducer" evidence="5">
    <location>
        <begin position="66"/>
        <end position="285"/>
    </location>
</feature>
<dbReference type="EMBL" id="CP154858">
    <property type="protein sequence ID" value="XDT71155.1"/>
    <property type="molecule type" value="Genomic_DNA"/>
</dbReference>
<gene>
    <name evidence="6" type="ORF">AAIA72_10090</name>
</gene>
<proteinExistence type="inferred from homology"/>
<dbReference type="InterPro" id="IPR004090">
    <property type="entry name" value="Chemotax_Me-accpt_rcpt"/>
</dbReference>
<comment type="similarity">
    <text evidence="3">Belongs to the methyl-accepting chemotaxis (MCP) protein family.</text>
</comment>
<dbReference type="RefSeq" id="WP_369600193.1">
    <property type="nucleotide sequence ID" value="NZ_CP154858.1"/>
</dbReference>
<dbReference type="InterPro" id="IPR025991">
    <property type="entry name" value="Chemoreceptor_zinc-bind_dom"/>
</dbReference>
<accession>A0AB39USM5</accession>
<dbReference type="Pfam" id="PF00015">
    <property type="entry name" value="MCPsignal"/>
    <property type="match status" value="1"/>
</dbReference>
<evidence type="ECO:0000256" key="4">
    <source>
        <dbReference type="PROSITE-ProRule" id="PRU00284"/>
    </source>
</evidence>
<dbReference type="Gene3D" id="1.10.287.950">
    <property type="entry name" value="Methyl-accepting chemotaxis protein"/>
    <property type="match status" value="1"/>
</dbReference>